<evidence type="ECO:0000313" key="2">
    <source>
        <dbReference type="EMBL" id="ORY88105.1"/>
    </source>
</evidence>
<feature type="transmembrane region" description="Helical" evidence="1">
    <location>
        <begin position="222"/>
        <end position="245"/>
    </location>
</feature>
<feature type="transmembrane region" description="Helical" evidence="1">
    <location>
        <begin position="252"/>
        <end position="274"/>
    </location>
</feature>
<gene>
    <name evidence="2" type="ORF">BCR35DRAFT_313102</name>
</gene>
<feature type="transmembrane region" description="Helical" evidence="1">
    <location>
        <begin position="168"/>
        <end position="190"/>
    </location>
</feature>
<dbReference type="AlphaFoldDB" id="A0A1Y2FZQ2"/>
<evidence type="ECO:0000313" key="3">
    <source>
        <dbReference type="Proteomes" id="UP000193467"/>
    </source>
</evidence>
<accession>A0A1Y2FZQ2</accession>
<evidence type="ECO:0000256" key="1">
    <source>
        <dbReference type="SAM" id="Phobius"/>
    </source>
</evidence>
<keyword evidence="3" id="KW-1185">Reference proteome</keyword>
<dbReference type="OrthoDB" id="2527786at2759"/>
<protein>
    <submittedName>
        <fullName evidence="2">Uncharacterized protein</fullName>
    </submittedName>
</protein>
<name>A0A1Y2FZQ2_9BASI</name>
<reference evidence="2 3" key="1">
    <citation type="submission" date="2016-07" db="EMBL/GenBank/DDBJ databases">
        <title>Pervasive Adenine N6-methylation of Active Genes in Fungi.</title>
        <authorList>
            <consortium name="DOE Joint Genome Institute"/>
            <person name="Mondo S.J."/>
            <person name="Dannebaum R.O."/>
            <person name="Kuo R.C."/>
            <person name="Labutti K."/>
            <person name="Haridas S."/>
            <person name="Kuo A."/>
            <person name="Salamov A."/>
            <person name="Ahrendt S.R."/>
            <person name="Lipzen A."/>
            <person name="Sullivan W."/>
            <person name="Andreopoulos W.B."/>
            <person name="Clum A."/>
            <person name="Lindquist E."/>
            <person name="Daum C."/>
            <person name="Ramamoorthy G.K."/>
            <person name="Gryganskyi A."/>
            <person name="Culley D."/>
            <person name="Magnuson J.K."/>
            <person name="James T.Y."/>
            <person name="O'Malley M.A."/>
            <person name="Stajich J.E."/>
            <person name="Spatafora J.W."/>
            <person name="Visel A."/>
            <person name="Grigoriev I.V."/>
        </authorList>
    </citation>
    <scope>NUCLEOTIDE SEQUENCE [LARGE SCALE GENOMIC DNA]</scope>
    <source>
        <strain evidence="2 3">62-1032</strain>
    </source>
</reference>
<feature type="transmembrane region" description="Helical" evidence="1">
    <location>
        <begin position="129"/>
        <end position="147"/>
    </location>
</feature>
<keyword evidence="1" id="KW-1133">Transmembrane helix</keyword>
<keyword evidence="1" id="KW-0812">Transmembrane</keyword>
<dbReference type="EMBL" id="MCGR01000012">
    <property type="protein sequence ID" value="ORY88105.1"/>
    <property type="molecule type" value="Genomic_DNA"/>
</dbReference>
<sequence length="351" mass="38542">MDSASAQAAILNLINNLPDGSNPYEAIRTYLWQQLVPSISESLPNQLYALSGALGVCLALVLISLGMRAYGRAFWIARIGTNGLWTPHWSISWSLFAVVLVACLEAQIWVTMSYLKRTQIVYSYLALRIFPWIAAWMGGWTALWSLAVSYLTHRNAMGKLPITTTRALLVNSLLVLFPVVYLAALLPFAIKSCSTYSSLLDIFASLDKQLQEGAATYDPSTFSIIALAPGLAGLTSLTSLMSTLIWDVRRVFIVFTVSGVVIVLILILVSFLHLQSLSQVIHETTSIMNTLESSASKESALLRSYVNLKWTSLSFISICLCFTAVCLYTSIDTAPALTNILVLQVDLLMPL</sequence>
<organism evidence="2 3">
    <name type="scientific">Leucosporidium creatinivorum</name>
    <dbReference type="NCBI Taxonomy" id="106004"/>
    <lineage>
        <taxon>Eukaryota</taxon>
        <taxon>Fungi</taxon>
        <taxon>Dikarya</taxon>
        <taxon>Basidiomycota</taxon>
        <taxon>Pucciniomycotina</taxon>
        <taxon>Microbotryomycetes</taxon>
        <taxon>Leucosporidiales</taxon>
        <taxon>Leucosporidium</taxon>
    </lineage>
</organism>
<feature type="transmembrane region" description="Helical" evidence="1">
    <location>
        <begin position="47"/>
        <end position="70"/>
    </location>
</feature>
<comment type="caution">
    <text evidence="2">The sequence shown here is derived from an EMBL/GenBank/DDBJ whole genome shotgun (WGS) entry which is preliminary data.</text>
</comment>
<dbReference type="Proteomes" id="UP000193467">
    <property type="component" value="Unassembled WGS sequence"/>
</dbReference>
<feature type="transmembrane region" description="Helical" evidence="1">
    <location>
        <begin position="310"/>
        <end position="331"/>
    </location>
</feature>
<proteinExistence type="predicted"/>
<feature type="transmembrane region" description="Helical" evidence="1">
    <location>
        <begin position="91"/>
        <end position="109"/>
    </location>
</feature>
<dbReference type="InParanoid" id="A0A1Y2FZQ2"/>
<keyword evidence="1" id="KW-0472">Membrane</keyword>